<evidence type="ECO:0000256" key="4">
    <source>
        <dbReference type="ARBA" id="ARBA00022741"/>
    </source>
</evidence>
<dbReference type="InterPro" id="IPR033738">
    <property type="entry name" value="AsnB_N"/>
</dbReference>
<dbReference type="SUPFAM" id="SSF52402">
    <property type="entry name" value="Adenine nucleotide alpha hydrolases-like"/>
    <property type="match status" value="1"/>
</dbReference>
<dbReference type="InterPro" id="IPR014729">
    <property type="entry name" value="Rossmann-like_a/b/a_fold"/>
</dbReference>
<dbReference type="EC" id="6.3.5.4" evidence="3"/>
<accession>A0ABV4BFF5</accession>
<dbReference type="GO" id="GO:0004066">
    <property type="term" value="F:asparagine synthase (glutamine-hydrolyzing) activity"/>
    <property type="evidence" value="ECO:0007669"/>
    <property type="project" value="UniProtKB-EC"/>
</dbReference>
<sequence length="615" mass="68919">MCAIAGLLCEPGRFDASTLERILLAMRDTMTHRGPDDAGIWIDPAGGCGLAHRRLAIIDLSHEGRQPLGNRDATVQVTFNGEIYNYQTLRRGLERTGHRLRTRTDTEVLPYLFEDLDPAHLHELDGMFAFGLWHRERRRLLLARDPFGKKPLYYARGPGWFAFASELTALTQVPGFTDAIDGEALEFYLLLQYVPAPHSIYEAARKLPPGCWMTVDLAGDRLTVAEATRYTRFEPAEPARFGGPSTPERLEELRARVRDAVQKRLVSDVPLGAFLSGGVDSALVAAMVTRELDQPLATFSIGFEGADDSEHLYAREVARHLGTEHHEERLRPDTLHLVPEIAERLDEPNGDSSCLPTYLLCRYTRQHVTVALSGDGGDELFGGYGRYRDTLREAGHPLRSLWPAVRNRRRYRPADGYLSPRWLIFQPDEVAALTGGLSATVEGCVEGWRRDLNASRQPLLHRMRHLDAETYLPGAVLAKVDRMSMQVALEVRCPLLDRSVAELAAGLPAAALWRPPAETKRLLKALASRYLPAGWMNRPKMGFGLPSNSWSRDAMLGLARDLLAASDTRLATLVEPGRLRQLIAQQADPGRFSIYQLWPLLILELWLRRGGRSHR</sequence>
<dbReference type="Gene3D" id="3.60.20.10">
    <property type="entry name" value="Glutamine Phosphoribosylpyrophosphate, subunit 1, domain 1"/>
    <property type="match status" value="1"/>
</dbReference>
<dbReference type="Pfam" id="PF13522">
    <property type="entry name" value="GATase_6"/>
    <property type="match status" value="1"/>
</dbReference>
<dbReference type="RefSeq" id="WP_369667081.1">
    <property type="nucleotide sequence ID" value="NZ_JBDKXB010000011.1"/>
</dbReference>
<organism evidence="9 10">
    <name type="scientific">Thioalkalicoccus limnaeus</name>
    <dbReference type="NCBI Taxonomy" id="120681"/>
    <lineage>
        <taxon>Bacteria</taxon>
        <taxon>Pseudomonadati</taxon>
        <taxon>Pseudomonadota</taxon>
        <taxon>Gammaproteobacteria</taxon>
        <taxon>Chromatiales</taxon>
        <taxon>Chromatiaceae</taxon>
        <taxon>Thioalkalicoccus</taxon>
    </lineage>
</organism>
<dbReference type="SUPFAM" id="SSF56235">
    <property type="entry name" value="N-terminal nucleophile aminohydrolases (Ntn hydrolases)"/>
    <property type="match status" value="1"/>
</dbReference>
<dbReference type="Proteomes" id="UP001564408">
    <property type="component" value="Unassembled WGS sequence"/>
</dbReference>
<dbReference type="InterPro" id="IPR017932">
    <property type="entry name" value="GATase_2_dom"/>
</dbReference>
<comment type="catalytic activity">
    <reaction evidence="7">
        <text>L-aspartate + L-glutamine + ATP + H2O = L-asparagine + L-glutamate + AMP + diphosphate + H(+)</text>
        <dbReference type="Rhea" id="RHEA:12228"/>
        <dbReference type="ChEBI" id="CHEBI:15377"/>
        <dbReference type="ChEBI" id="CHEBI:15378"/>
        <dbReference type="ChEBI" id="CHEBI:29985"/>
        <dbReference type="ChEBI" id="CHEBI:29991"/>
        <dbReference type="ChEBI" id="CHEBI:30616"/>
        <dbReference type="ChEBI" id="CHEBI:33019"/>
        <dbReference type="ChEBI" id="CHEBI:58048"/>
        <dbReference type="ChEBI" id="CHEBI:58359"/>
        <dbReference type="ChEBI" id="CHEBI:456215"/>
        <dbReference type="EC" id="6.3.5.4"/>
    </reaction>
</comment>
<comment type="similarity">
    <text evidence="2">Belongs to the asparagine synthetase family.</text>
</comment>
<evidence type="ECO:0000259" key="8">
    <source>
        <dbReference type="PROSITE" id="PS51278"/>
    </source>
</evidence>
<evidence type="ECO:0000313" key="10">
    <source>
        <dbReference type="Proteomes" id="UP001564408"/>
    </source>
</evidence>
<feature type="domain" description="Glutamine amidotransferase type-2" evidence="8">
    <location>
        <begin position="2"/>
        <end position="218"/>
    </location>
</feature>
<evidence type="ECO:0000256" key="7">
    <source>
        <dbReference type="ARBA" id="ARBA00048741"/>
    </source>
</evidence>
<gene>
    <name evidence="9" type="primary">asnB</name>
    <name evidence="9" type="ORF">ABC977_09785</name>
</gene>
<evidence type="ECO:0000256" key="6">
    <source>
        <dbReference type="ARBA" id="ARBA00022962"/>
    </source>
</evidence>
<proteinExistence type="inferred from homology"/>
<keyword evidence="10" id="KW-1185">Reference proteome</keyword>
<dbReference type="Pfam" id="PF00733">
    <property type="entry name" value="Asn_synthase"/>
    <property type="match status" value="1"/>
</dbReference>
<evidence type="ECO:0000256" key="3">
    <source>
        <dbReference type="ARBA" id="ARBA00012737"/>
    </source>
</evidence>
<name>A0ABV4BFF5_9GAMM</name>
<dbReference type="PROSITE" id="PS51278">
    <property type="entry name" value="GATASE_TYPE_2"/>
    <property type="match status" value="1"/>
</dbReference>
<dbReference type="PANTHER" id="PTHR43284:SF1">
    <property type="entry name" value="ASPARAGINE SYNTHETASE"/>
    <property type="match status" value="1"/>
</dbReference>
<dbReference type="PANTHER" id="PTHR43284">
    <property type="entry name" value="ASPARAGINE SYNTHETASE (GLUTAMINE-HYDROLYZING)"/>
    <property type="match status" value="1"/>
</dbReference>
<dbReference type="InterPro" id="IPR001962">
    <property type="entry name" value="Asn_synthase"/>
</dbReference>
<evidence type="ECO:0000256" key="2">
    <source>
        <dbReference type="ARBA" id="ARBA00005752"/>
    </source>
</evidence>
<keyword evidence="5" id="KW-0067">ATP-binding</keyword>
<protein>
    <recommendedName>
        <fullName evidence="3">asparagine synthase (glutamine-hydrolyzing)</fullName>
        <ecNumber evidence="3">6.3.5.4</ecNumber>
    </recommendedName>
</protein>
<evidence type="ECO:0000256" key="5">
    <source>
        <dbReference type="ARBA" id="ARBA00022840"/>
    </source>
</evidence>
<dbReference type="Gene3D" id="3.40.50.620">
    <property type="entry name" value="HUPs"/>
    <property type="match status" value="1"/>
</dbReference>
<keyword evidence="6" id="KW-0315">Glutamine amidotransferase</keyword>
<keyword evidence="4" id="KW-0547">Nucleotide-binding</keyword>
<keyword evidence="9" id="KW-0436">Ligase</keyword>
<evidence type="ECO:0000313" key="9">
    <source>
        <dbReference type="EMBL" id="MEY6432694.1"/>
    </source>
</evidence>
<evidence type="ECO:0000256" key="1">
    <source>
        <dbReference type="ARBA" id="ARBA00005187"/>
    </source>
</evidence>
<reference evidence="9 10" key="1">
    <citation type="submission" date="2024-05" db="EMBL/GenBank/DDBJ databases">
        <title>Genome Sequence and Characterization of the New Strain Purple Sulfur Bacterium of Genus Thioalkalicoccus.</title>
        <authorList>
            <person name="Bryantseva I.A."/>
            <person name="Kyndt J.A."/>
            <person name="Imhoff J.F."/>
        </authorList>
    </citation>
    <scope>NUCLEOTIDE SEQUENCE [LARGE SCALE GENOMIC DNA]</scope>
    <source>
        <strain evidence="9 10">Um2</strain>
    </source>
</reference>
<dbReference type="PIRSF" id="PIRSF001589">
    <property type="entry name" value="Asn_synthetase_glu-h"/>
    <property type="match status" value="1"/>
</dbReference>
<comment type="pathway">
    <text evidence="1">Amino-acid biosynthesis; L-asparagine biosynthesis; L-asparagine from L-aspartate (L-Gln route): step 1/1.</text>
</comment>
<dbReference type="InterPro" id="IPR006426">
    <property type="entry name" value="Asn_synth_AEB"/>
</dbReference>
<dbReference type="InterPro" id="IPR029055">
    <property type="entry name" value="Ntn_hydrolases_N"/>
</dbReference>
<dbReference type="EMBL" id="JBDKXB010000011">
    <property type="protein sequence ID" value="MEY6432694.1"/>
    <property type="molecule type" value="Genomic_DNA"/>
</dbReference>
<dbReference type="CDD" id="cd00712">
    <property type="entry name" value="AsnB"/>
    <property type="match status" value="1"/>
</dbReference>
<dbReference type="NCBIfam" id="TIGR01536">
    <property type="entry name" value="asn_synth_AEB"/>
    <property type="match status" value="1"/>
</dbReference>
<dbReference type="CDD" id="cd01991">
    <property type="entry name" value="Asn_synthase_B_C"/>
    <property type="match status" value="1"/>
</dbReference>
<dbReference type="InterPro" id="IPR051786">
    <property type="entry name" value="ASN_synthetase/amidase"/>
</dbReference>
<comment type="caution">
    <text evidence="9">The sequence shown here is derived from an EMBL/GenBank/DDBJ whole genome shotgun (WGS) entry which is preliminary data.</text>
</comment>